<feature type="active site" description="Proton acceptor" evidence="6">
    <location>
        <position position="40"/>
    </location>
</feature>
<evidence type="ECO:0000256" key="2">
    <source>
        <dbReference type="ARBA" id="ARBA00022651"/>
    </source>
</evidence>
<reference evidence="10" key="2">
    <citation type="submission" date="2022-01" db="EMBL/GenBank/DDBJ databases">
        <title>Novel bile acid biosynthetic pathways are enriched in the microbiome of centenarians.</title>
        <authorList>
            <person name="Sato Y."/>
            <person name="Atarashi K."/>
            <person name="Plichta R.D."/>
            <person name="Arai Y."/>
            <person name="Sasajima S."/>
            <person name="Kearney M.S."/>
            <person name="Suda W."/>
            <person name="Takeshita K."/>
            <person name="Sasaki T."/>
            <person name="Okamoto S."/>
            <person name="Skelly N.A."/>
            <person name="Okamura Y."/>
            <person name="Vlamakis H."/>
            <person name="Li Y."/>
            <person name="Tanoue T."/>
            <person name="Takei H."/>
            <person name="Nittono H."/>
            <person name="Narushima S."/>
            <person name="Irie J."/>
            <person name="Itoh H."/>
            <person name="Moriya K."/>
            <person name="Sugiura Y."/>
            <person name="Suematsu M."/>
            <person name="Moritoki N."/>
            <person name="Shibata S."/>
            <person name="Littman R.D."/>
            <person name="Fischbach A.M."/>
            <person name="Uwamino Y."/>
            <person name="Inoue T."/>
            <person name="Honda A."/>
            <person name="Hattori M."/>
            <person name="Murai T."/>
            <person name="Xavier J.R."/>
            <person name="Hirose N."/>
            <person name="Honda K."/>
        </authorList>
    </citation>
    <scope>NUCLEOTIDE SEQUENCE</scope>
    <source>
        <strain evidence="10">CE91-St7</strain>
    </source>
</reference>
<dbReference type="Pfam" id="PF04616">
    <property type="entry name" value="Glyco_hydro_43"/>
    <property type="match status" value="1"/>
</dbReference>
<organism evidence="11 12">
    <name type="scientific">Phocaeicola dorei</name>
    <dbReference type="NCBI Taxonomy" id="357276"/>
    <lineage>
        <taxon>Bacteria</taxon>
        <taxon>Pseudomonadati</taxon>
        <taxon>Bacteroidota</taxon>
        <taxon>Bacteroidia</taxon>
        <taxon>Bacteroidales</taxon>
        <taxon>Bacteroidaceae</taxon>
        <taxon>Phocaeicola</taxon>
    </lineage>
</organism>
<comment type="caution">
    <text evidence="11">The sequence shown here is derived from an EMBL/GenBank/DDBJ whole genome shotgun (WGS) entry which is preliminary data.</text>
</comment>
<feature type="chain" id="PRO_5014216625" evidence="8">
    <location>
        <begin position="21"/>
        <end position="802"/>
    </location>
</feature>
<dbReference type="EMBL" id="SLTU01000003">
    <property type="protein sequence ID" value="TDA71594.1"/>
    <property type="molecule type" value="Genomic_DNA"/>
</dbReference>
<dbReference type="Pfam" id="PF13385">
    <property type="entry name" value="Laminin_G_3"/>
    <property type="match status" value="1"/>
</dbReference>
<dbReference type="KEGG" id="bdo:EL88_24860"/>
<evidence type="ECO:0000256" key="3">
    <source>
        <dbReference type="ARBA" id="ARBA00022801"/>
    </source>
</evidence>
<dbReference type="Gene3D" id="2.60.120.260">
    <property type="entry name" value="Galactose-binding domain-like"/>
    <property type="match status" value="1"/>
</dbReference>
<dbReference type="Pfam" id="PF00754">
    <property type="entry name" value="F5_F8_type_C"/>
    <property type="match status" value="1"/>
</dbReference>
<comment type="similarity">
    <text evidence="1">Belongs to the glycosyl hydrolase 43 family.</text>
</comment>
<sequence length="802" mass="90204">MNRIYLVAAFLLLGAVSGFARKKHDAPGTGNPVIPGYFADPTIKKFGDTYYMYATTDGSGAGFGPAQVWTSKDFVNWTLMPMNWPDSHWIWAPDVIRHTDGRYYYFYCQPCIIHCGVSETPRGPWKNILGESEAVLVPDRFVTNAITLDGQTFVDDDGSVYLYWGTWGIYKGFGCGAGKMTPDLKGFTETRLIPNTEAVDFFEAPFVLKRNGIYYFMYSSGSCHDHTYRVQYATSDHPLGPYEYKGCILETNEDGTVHGPGHHSILKEGDDYYIVYHRHDNPHSNRGFHRQLCMDKMEFAADGSIRKVIPTHKGVGALAPSVVKSENLALGAGVRASSCYDDNFRAEYAVDDNNGTLWRPRGMGQEWLEIDLGSSREIQTVWTQFEYGTQFYQYLIETSVDGKHWSVFADKRNNHLAGSPMVDFGKAEARYVRLTFTGGQKNGFGGAVWNVKVFGGIEEALPQQWLGLTAADWDGREWRNNEGMLGGAFVLKEGAARTCRIEGRDALMLEPGTVLEYCHSLLSPSKEHTLSGLVYRSGKWRSYETEHCLSQGMISLRSGNEPLVITNLRYYNWKLEPAERAYDAATDVVRLPAADCRKRGLVVSITADDFAVGDTVPYLTNRGVKGYFEALKAPVVVKETEGKKAFHFDGSQLFRSSFSLPATLQDNAPYTLEAWVLNDSIAENECVADFTTSHDELEKIMLVNGTEPRCGVINHYGWYEDAGYKGMKELTGRWQHIYICFDGRMEQVYINGEQVSGKDIQLLVKPSQFVTLGRNAEGEWPFTGYLHSLKLWDEYIPLQGRK</sequence>
<dbReference type="SUPFAM" id="SSF49899">
    <property type="entry name" value="Concanavalin A-like lectins/glucanases"/>
    <property type="match status" value="1"/>
</dbReference>
<evidence type="ECO:0000256" key="7">
    <source>
        <dbReference type="PIRSR" id="PIRSR606710-2"/>
    </source>
</evidence>
<protein>
    <submittedName>
        <fullName evidence="11">Glycoside hydrolase</fullName>
    </submittedName>
</protein>
<feature type="active site" description="Proton donor" evidence="6">
    <location>
        <position position="203"/>
    </location>
</feature>
<dbReference type="InterPro" id="IPR052176">
    <property type="entry name" value="Glycosyl_Hydrlase_43_Enz"/>
</dbReference>
<dbReference type="SUPFAM" id="SSF49785">
    <property type="entry name" value="Galactose-binding domain-like"/>
    <property type="match status" value="1"/>
</dbReference>
<dbReference type="CDD" id="cd18608">
    <property type="entry name" value="GH43_F5-8_typeC-like"/>
    <property type="match status" value="1"/>
</dbReference>
<feature type="site" description="Important for catalytic activity, responsible for pKa modulation of the active site Glu and correct orientation of both the proton donor and substrate" evidence="7">
    <location>
        <position position="149"/>
    </location>
</feature>
<dbReference type="Proteomes" id="UP001055104">
    <property type="component" value="Unassembled WGS sequence"/>
</dbReference>
<proteinExistence type="inferred from homology"/>
<evidence type="ECO:0000256" key="8">
    <source>
        <dbReference type="SAM" id="SignalP"/>
    </source>
</evidence>
<dbReference type="InterPro" id="IPR013320">
    <property type="entry name" value="ConA-like_dom_sf"/>
</dbReference>
<evidence type="ECO:0000256" key="5">
    <source>
        <dbReference type="ARBA" id="ARBA00023295"/>
    </source>
</evidence>
<dbReference type="PANTHER" id="PTHR43772:SF2">
    <property type="entry name" value="PUTATIVE (AFU_ORTHOLOGUE AFUA_2G04480)-RELATED"/>
    <property type="match status" value="1"/>
</dbReference>
<evidence type="ECO:0000313" key="12">
    <source>
        <dbReference type="Proteomes" id="UP000294527"/>
    </source>
</evidence>
<dbReference type="GO" id="GO:0045493">
    <property type="term" value="P:xylan catabolic process"/>
    <property type="evidence" value="ECO:0007669"/>
    <property type="project" value="UniProtKB-KW"/>
</dbReference>
<keyword evidence="8" id="KW-0732">Signal</keyword>
<evidence type="ECO:0000313" key="11">
    <source>
        <dbReference type="EMBL" id="TDA71594.1"/>
    </source>
</evidence>
<keyword evidence="4" id="KW-0119">Carbohydrate metabolism</keyword>
<dbReference type="GO" id="GO:0004553">
    <property type="term" value="F:hydrolase activity, hydrolyzing O-glycosyl compounds"/>
    <property type="evidence" value="ECO:0007669"/>
    <property type="project" value="InterPro"/>
</dbReference>
<accession>A0A076IWG9</accession>
<dbReference type="PROSITE" id="PS50022">
    <property type="entry name" value="FA58C_3"/>
    <property type="match status" value="1"/>
</dbReference>
<evidence type="ECO:0000256" key="4">
    <source>
        <dbReference type="ARBA" id="ARBA00023277"/>
    </source>
</evidence>
<evidence type="ECO:0000313" key="10">
    <source>
        <dbReference type="EMBL" id="GKH80418.1"/>
    </source>
</evidence>
<evidence type="ECO:0000256" key="1">
    <source>
        <dbReference type="ARBA" id="ARBA00009865"/>
    </source>
</evidence>
<evidence type="ECO:0000259" key="9">
    <source>
        <dbReference type="PROSITE" id="PS50022"/>
    </source>
</evidence>
<evidence type="ECO:0000256" key="6">
    <source>
        <dbReference type="PIRSR" id="PIRSR606710-1"/>
    </source>
</evidence>
<dbReference type="InterPro" id="IPR006710">
    <property type="entry name" value="Glyco_hydro_43"/>
</dbReference>
<dbReference type="PANTHER" id="PTHR43772">
    <property type="entry name" value="ENDO-1,4-BETA-XYLANASE"/>
    <property type="match status" value="1"/>
</dbReference>
<reference evidence="11 12" key="1">
    <citation type="journal article" date="2019" name="Nat. Microbiol.">
        <title>Genomic variation and strain-specific functional adaptation in the human gut microbiome during early life.</title>
        <authorList>
            <person name="Vatanen T."/>
            <person name="Plichta D.R."/>
            <person name="Somani J."/>
            <person name="Munch P.C."/>
            <person name="Arthur T.D."/>
            <person name="Hall A.B."/>
            <person name="Rudolf S."/>
            <person name="Oakeley E.J."/>
            <person name="Ke X."/>
            <person name="Young R.A."/>
            <person name="Haiser H.J."/>
            <person name="Kolde R."/>
            <person name="Yassour M."/>
            <person name="Luopajarvi K."/>
            <person name="Siljander H."/>
            <person name="Virtanen S.M."/>
            <person name="Ilonen J."/>
            <person name="Uibo R."/>
            <person name="Tillmann V."/>
            <person name="Mokurov S."/>
            <person name="Dorshakova N."/>
            <person name="Porter J.A."/>
            <person name="McHardy A.C."/>
            <person name="Lahdesmaki H."/>
            <person name="Vlamakis H."/>
            <person name="Huttenhower C."/>
            <person name="Knip M."/>
            <person name="Xavier R.J."/>
        </authorList>
    </citation>
    <scope>NUCLEOTIDE SEQUENCE [LARGE SCALE GENOMIC DNA]</scope>
    <source>
        <strain evidence="11 12">RJX1047</strain>
    </source>
</reference>
<dbReference type="SUPFAM" id="SSF75005">
    <property type="entry name" value="Arabinanase/levansucrase/invertase"/>
    <property type="match status" value="1"/>
</dbReference>
<dbReference type="AlphaFoldDB" id="A0A076IWG9"/>
<keyword evidence="2" id="KW-0624">Polysaccharide degradation</keyword>
<keyword evidence="5" id="KW-0326">Glycosidase</keyword>
<dbReference type="EMBL" id="BQOB01000001">
    <property type="protein sequence ID" value="GKH80418.1"/>
    <property type="molecule type" value="Genomic_DNA"/>
</dbReference>
<dbReference type="RefSeq" id="WP_007847959.1">
    <property type="nucleotide sequence ID" value="NZ_BQOA01000001.1"/>
</dbReference>
<dbReference type="eggNOG" id="COG3507">
    <property type="taxonomic scope" value="Bacteria"/>
</dbReference>
<dbReference type="Gene3D" id="2.60.120.200">
    <property type="match status" value="1"/>
</dbReference>
<keyword evidence="2" id="KW-0858">Xylan degradation</keyword>
<name>A0A076IWG9_9BACT</name>
<keyword evidence="3 11" id="KW-0378">Hydrolase</keyword>
<feature type="domain" description="F5/8 type C" evidence="9">
    <location>
        <begin position="317"/>
        <end position="456"/>
    </location>
</feature>
<dbReference type="Proteomes" id="UP000294527">
    <property type="component" value="Unassembled WGS sequence"/>
</dbReference>
<dbReference type="InterPro" id="IPR000421">
    <property type="entry name" value="FA58C"/>
</dbReference>
<feature type="signal peptide" evidence="8">
    <location>
        <begin position="1"/>
        <end position="20"/>
    </location>
</feature>
<gene>
    <name evidence="10" type="ORF">CE91St7_13020</name>
    <name evidence="11" type="ORF">E1I98_22185</name>
</gene>
<dbReference type="InterPro" id="IPR008979">
    <property type="entry name" value="Galactose-bd-like_sf"/>
</dbReference>
<dbReference type="InterPro" id="IPR023296">
    <property type="entry name" value="Glyco_hydro_beta-prop_sf"/>
</dbReference>
<dbReference type="Gene3D" id="2.115.10.20">
    <property type="entry name" value="Glycosyl hydrolase domain, family 43"/>
    <property type="match status" value="1"/>
</dbReference>